<dbReference type="Pfam" id="PF01988">
    <property type="entry name" value="VIT1"/>
    <property type="match status" value="1"/>
</dbReference>
<dbReference type="EMBL" id="GL833125">
    <property type="protein sequence ID" value="EGB09514.1"/>
    <property type="molecule type" value="Genomic_DNA"/>
</dbReference>
<dbReference type="GO" id="GO:0030026">
    <property type="term" value="P:intracellular manganese ion homeostasis"/>
    <property type="evidence" value="ECO:0007669"/>
    <property type="project" value="InterPro"/>
</dbReference>
<evidence type="ECO:0000256" key="1">
    <source>
        <dbReference type="ARBA" id="ARBA00004127"/>
    </source>
</evidence>
<keyword evidence="5 6" id="KW-0472">Membrane</keyword>
<evidence type="ECO:0008006" key="9">
    <source>
        <dbReference type="Google" id="ProtNLM"/>
    </source>
</evidence>
<gene>
    <name evidence="7" type="ORF">AURANDRAFT_24305</name>
</gene>
<dbReference type="InParanoid" id="F0Y5K9"/>
<reference evidence="7 8" key="1">
    <citation type="journal article" date="2011" name="Proc. Natl. Acad. Sci. U.S.A.">
        <title>Niche of harmful alga Aureococcus anophagefferens revealed through ecogenomics.</title>
        <authorList>
            <person name="Gobler C.J."/>
            <person name="Berry D.L."/>
            <person name="Dyhrman S.T."/>
            <person name="Wilhelm S.W."/>
            <person name="Salamov A."/>
            <person name="Lobanov A.V."/>
            <person name="Zhang Y."/>
            <person name="Collier J.L."/>
            <person name="Wurch L.L."/>
            <person name="Kustka A.B."/>
            <person name="Dill B.D."/>
            <person name="Shah M."/>
            <person name="VerBerkmoes N.C."/>
            <person name="Kuo A."/>
            <person name="Terry A."/>
            <person name="Pangilinan J."/>
            <person name="Lindquist E.A."/>
            <person name="Lucas S."/>
            <person name="Paulsen I.T."/>
            <person name="Hattenrath-Lehmann T.K."/>
            <person name="Talmage S.C."/>
            <person name="Walker E.A."/>
            <person name="Koch F."/>
            <person name="Burson A.M."/>
            <person name="Marcoval M.A."/>
            <person name="Tang Y.Z."/>
            <person name="Lecleir G.R."/>
            <person name="Coyne K.J."/>
            <person name="Berg G.M."/>
            <person name="Bertrand E.M."/>
            <person name="Saito M.A."/>
            <person name="Gladyshev V.N."/>
            <person name="Grigoriev I.V."/>
        </authorList>
    </citation>
    <scope>NUCLEOTIDE SEQUENCE [LARGE SCALE GENOMIC DNA]</scope>
    <source>
        <strain evidence="8">CCMP 1984</strain>
    </source>
</reference>
<evidence type="ECO:0000256" key="4">
    <source>
        <dbReference type="ARBA" id="ARBA00022989"/>
    </source>
</evidence>
<proteinExistence type="inferred from homology"/>
<dbReference type="OrthoDB" id="73465at2759"/>
<name>F0Y5K9_AURAN</name>
<dbReference type="GeneID" id="20219891"/>
<dbReference type="OMA" id="QMCCVGG"/>
<dbReference type="GO" id="GO:0012505">
    <property type="term" value="C:endomembrane system"/>
    <property type="evidence" value="ECO:0007669"/>
    <property type="project" value="UniProtKB-SubCell"/>
</dbReference>
<sequence>MSAPSERTHVDRKAATAAYSALDVELSSKAHAERASGTHDEQHSAVGGRLKTIVFGGLDGILTCFAIVSSCAGSDMSPRVVLLLGACNILADALAMGVGEYLSTKSSDEFASYERTREDWEMRHNPEGEILEMVDIYVGRGMSREDATTVITTMAKYHDFFVNVMMVEELGLTVPEPEAHCDAMKDGFLMFLAFCVFGAFPLLGYALLPQFRPDAAPHELFLAACAVTGVTLFGLGAVKAKFVNGNPYKLGAETLALGALCASSAYSAGALLQQFLPS</sequence>
<organism evidence="8">
    <name type="scientific">Aureococcus anophagefferens</name>
    <name type="common">Harmful bloom alga</name>
    <dbReference type="NCBI Taxonomy" id="44056"/>
    <lineage>
        <taxon>Eukaryota</taxon>
        <taxon>Sar</taxon>
        <taxon>Stramenopiles</taxon>
        <taxon>Ochrophyta</taxon>
        <taxon>Pelagophyceae</taxon>
        <taxon>Pelagomonadales</taxon>
        <taxon>Pelagomonadaceae</taxon>
        <taxon>Aureococcus</taxon>
    </lineage>
</organism>
<dbReference type="Proteomes" id="UP000002729">
    <property type="component" value="Unassembled WGS sequence"/>
</dbReference>
<protein>
    <recommendedName>
        <fullName evidence="9">Vacuolar iron transporter</fullName>
    </recommendedName>
</protein>
<dbReference type="PANTHER" id="PTHR31851">
    <property type="entry name" value="FE(2+)/MN(2+) TRANSPORTER PCL1"/>
    <property type="match status" value="1"/>
</dbReference>
<dbReference type="RefSeq" id="XP_009035578.1">
    <property type="nucleotide sequence ID" value="XM_009037330.1"/>
</dbReference>
<feature type="transmembrane region" description="Helical" evidence="6">
    <location>
        <begin position="188"/>
        <end position="208"/>
    </location>
</feature>
<evidence type="ECO:0000256" key="3">
    <source>
        <dbReference type="ARBA" id="ARBA00022692"/>
    </source>
</evidence>
<evidence type="ECO:0000256" key="5">
    <source>
        <dbReference type="ARBA" id="ARBA00023136"/>
    </source>
</evidence>
<dbReference type="GO" id="GO:0005384">
    <property type="term" value="F:manganese ion transmembrane transporter activity"/>
    <property type="evidence" value="ECO:0007669"/>
    <property type="project" value="InterPro"/>
</dbReference>
<comment type="subcellular location">
    <subcellularLocation>
        <location evidence="1">Endomembrane system</location>
        <topology evidence="1">Multi-pass membrane protein</topology>
    </subcellularLocation>
</comment>
<evidence type="ECO:0000313" key="7">
    <source>
        <dbReference type="EMBL" id="EGB09514.1"/>
    </source>
</evidence>
<evidence type="ECO:0000256" key="2">
    <source>
        <dbReference type="ARBA" id="ARBA00007049"/>
    </source>
</evidence>
<dbReference type="KEGG" id="aaf:AURANDRAFT_24305"/>
<evidence type="ECO:0000313" key="8">
    <source>
        <dbReference type="Proteomes" id="UP000002729"/>
    </source>
</evidence>
<dbReference type="AlphaFoldDB" id="F0Y5K9"/>
<feature type="transmembrane region" description="Helical" evidence="6">
    <location>
        <begin position="250"/>
        <end position="272"/>
    </location>
</feature>
<keyword evidence="3 6" id="KW-0812">Transmembrane</keyword>
<evidence type="ECO:0000256" key="6">
    <source>
        <dbReference type="SAM" id="Phobius"/>
    </source>
</evidence>
<comment type="similarity">
    <text evidence="2">Belongs to the CCC1 family.</text>
</comment>
<feature type="transmembrane region" description="Helical" evidence="6">
    <location>
        <begin position="220"/>
        <end position="238"/>
    </location>
</feature>
<dbReference type="eggNOG" id="KOG4473">
    <property type="taxonomic scope" value="Eukaryota"/>
</dbReference>
<keyword evidence="8" id="KW-1185">Reference proteome</keyword>
<dbReference type="InterPro" id="IPR008217">
    <property type="entry name" value="Ccc1_fam"/>
</dbReference>
<accession>F0Y5K9</accession>
<keyword evidence="4 6" id="KW-1133">Transmembrane helix</keyword>